<sequence length="593" mass="61335">MGSPSAKMGWRPGLLEEAAGVSRDLASLLCDSDRTVAVVFADCLPDSLCNSIALDALRRLVVSRAQSGRDGKETGEAARGVFIAHEESLRENPPRELGGPSRDGSGTVDGPAGGREGGEEDSEEDSDDELQLRTLDPPLTSRPTMPSSLSKGTHTDLSPRADMSRVLLKFVEAPSSLLEVLAGLHRLLPFCSPPGGVGMHGGRDGGEGSPGGSTQASPFSAYASPAAAATPMTAATAHPGPPIPPQGCEGTLSPALSVVGLHHLELWLEGLCRPPVSSEGGGGREGDEGRDSSRRTDKMRVRALLVSLFLSSFTARRKRFGREGGEGEKKGAEDEVEDCQGSESHCGDRPVPLRVLFERAALDLQSEDPLTIKGLNKLLLPQQEPDERDGDGDKSVEFAQTRDSGGPLSPAVHPSRGGSSALPASAFASRHPVQPPSSLRGSRGLPLPPSSSSFCADSGLLTPGEGSGNGQEGWGAGRISVSSTTADGCPSTGGGRKSRPSLFHRGKGSLRGGLGGGPRSALAGLAEFYRQRVDRVILVLPLEREEGKGEGHRLCVGGVSGFGTIAQRGGGSVVSAVDVSDIVFSAGPKLNGD</sequence>
<feature type="region of interest" description="Disordered" evidence="1">
    <location>
        <begin position="82"/>
        <end position="158"/>
    </location>
</feature>
<evidence type="ECO:0000313" key="2">
    <source>
        <dbReference type="EMBL" id="CEM42360.1"/>
    </source>
</evidence>
<dbReference type="AlphaFoldDB" id="A0A0G4HE72"/>
<feature type="compositionally biased region" description="Basic residues" evidence="1">
    <location>
        <begin position="496"/>
        <end position="508"/>
    </location>
</feature>
<feature type="region of interest" description="Disordered" evidence="1">
    <location>
        <begin position="380"/>
        <end position="516"/>
    </location>
</feature>
<organism evidence="2">
    <name type="scientific">Chromera velia CCMP2878</name>
    <dbReference type="NCBI Taxonomy" id="1169474"/>
    <lineage>
        <taxon>Eukaryota</taxon>
        <taxon>Sar</taxon>
        <taxon>Alveolata</taxon>
        <taxon>Colpodellida</taxon>
        <taxon>Chromeraceae</taxon>
        <taxon>Chromera</taxon>
    </lineage>
</organism>
<feature type="compositionally biased region" description="Low complexity" evidence="1">
    <location>
        <begin position="436"/>
        <end position="453"/>
    </location>
</feature>
<feature type="compositionally biased region" description="Gly residues" evidence="1">
    <location>
        <begin position="465"/>
        <end position="476"/>
    </location>
</feature>
<proteinExistence type="predicted"/>
<feature type="compositionally biased region" description="Polar residues" evidence="1">
    <location>
        <begin position="141"/>
        <end position="152"/>
    </location>
</feature>
<protein>
    <submittedName>
        <fullName evidence="2">Uncharacterized protein</fullName>
    </submittedName>
</protein>
<dbReference type="EMBL" id="CDMZ01002435">
    <property type="protein sequence ID" value="CEM42360.1"/>
    <property type="molecule type" value="Genomic_DNA"/>
</dbReference>
<feature type="compositionally biased region" description="Acidic residues" evidence="1">
    <location>
        <begin position="118"/>
        <end position="129"/>
    </location>
</feature>
<name>A0A0G4HE72_9ALVE</name>
<reference evidence="2" key="1">
    <citation type="submission" date="2014-11" db="EMBL/GenBank/DDBJ databases">
        <authorList>
            <person name="Otto D Thomas"/>
            <person name="Naeem Raeece"/>
        </authorList>
    </citation>
    <scope>NUCLEOTIDE SEQUENCE</scope>
</reference>
<feature type="compositionally biased region" description="Basic and acidic residues" evidence="1">
    <location>
        <begin position="84"/>
        <end position="94"/>
    </location>
</feature>
<feature type="region of interest" description="Disordered" evidence="1">
    <location>
        <begin position="321"/>
        <end position="347"/>
    </location>
</feature>
<accession>A0A0G4HE72</accession>
<feature type="region of interest" description="Disordered" evidence="1">
    <location>
        <begin position="275"/>
        <end position="297"/>
    </location>
</feature>
<evidence type="ECO:0000256" key="1">
    <source>
        <dbReference type="SAM" id="MobiDB-lite"/>
    </source>
</evidence>
<dbReference type="VEuPathDB" id="CryptoDB:Cvel_26688"/>
<feature type="compositionally biased region" description="Basic and acidic residues" evidence="1">
    <location>
        <begin position="321"/>
        <end position="333"/>
    </location>
</feature>
<feature type="compositionally biased region" description="Basic and acidic residues" evidence="1">
    <location>
        <begin position="282"/>
        <end position="297"/>
    </location>
</feature>
<gene>
    <name evidence="2" type="ORF">Cvel_26688</name>
</gene>
<feature type="region of interest" description="Disordered" evidence="1">
    <location>
        <begin position="198"/>
        <end position="224"/>
    </location>
</feature>